<evidence type="ECO:0000313" key="1">
    <source>
        <dbReference type="EMBL" id="KAJ4457466.1"/>
    </source>
</evidence>
<keyword evidence="2" id="KW-1185">Reference proteome</keyword>
<dbReference type="EMBL" id="JAPMOS010000046">
    <property type="protein sequence ID" value="KAJ4457466.1"/>
    <property type="molecule type" value="Genomic_DNA"/>
</dbReference>
<proteinExistence type="predicted"/>
<name>A0ABQ8UDZ2_9EUKA</name>
<evidence type="ECO:0000313" key="2">
    <source>
        <dbReference type="Proteomes" id="UP001141327"/>
    </source>
</evidence>
<dbReference type="Proteomes" id="UP001141327">
    <property type="component" value="Unassembled WGS sequence"/>
</dbReference>
<reference evidence="1" key="1">
    <citation type="journal article" date="2022" name="bioRxiv">
        <title>Genomics of Preaxostyla Flagellates Illuminates Evolutionary Transitions and the Path Towards Mitochondrial Loss.</title>
        <authorList>
            <person name="Novak L.V.F."/>
            <person name="Treitli S.C."/>
            <person name="Pyrih J."/>
            <person name="Halakuc P."/>
            <person name="Pipaliya S.V."/>
            <person name="Vacek V."/>
            <person name="Brzon O."/>
            <person name="Soukal P."/>
            <person name="Eme L."/>
            <person name="Dacks J.B."/>
            <person name="Karnkowska A."/>
            <person name="Elias M."/>
            <person name="Hampl V."/>
        </authorList>
    </citation>
    <scope>NUCLEOTIDE SEQUENCE</scope>
    <source>
        <strain evidence="1">RCP-MX</strain>
    </source>
</reference>
<sequence>MNRSFERCVSQCQQIFPRSFPWLAAATSSCPLLSATLQVSLRHHLMKCETRIIRQADRCYSTHPAGGDMRVSPIRDLSQGGCRPDQRASCPCPSSRMVASVMPGLGRWVGTGWQRPDAGVWCSTAPRR</sequence>
<protein>
    <submittedName>
        <fullName evidence="1">Uncharacterized protein</fullName>
    </submittedName>
</protein>
<comment type="caution">
    <text evidence="1">The sequence shown here is derived from an EMBL/GenBank/DDBJ whole genome shotgun (WGS) entry which is preliminary data.</text>
</comment>
<accession>A0ABQ8UDZ2</accession>
<gene>
    <name evidence="1" type="ORF">PAPYR_7055</name>
</gene>
<organism evidence="1 2">
    <name type="scientific">Paratrimastix pyriformis</name>
    <dbReference type="NCBI Taxonomy" id="342808"/>
    <lineage>
        <taxon>Eukaryota</taxon>
        <taxon>Metamonada</taxon>
        <taxon>Preaxostyla</taxon>
        <taxon>Paratrimastigidae</taxon>
        <taxon>Paratrimastix</taxon>
    </lineage>
</organism>
<dbReference type="PROSITE" id="PS51257">
    <property type="entry name" value="PROKAR_LIPOPROTEIN"/>
    <property type="match status" value="1"/>
</dbReference>